<reference evidence="2" key="1">
    <citation type="submission" date="2021-07" db="EMBL/GenBank/DDBJ databases">
        <title>Communication and adaptive evolution of viruses within giant pandas and their associated organisms in a local ecological environment.</title>
        <authorList>
            <person name="Zhao M."/>
            <person name="Liu S."/>
            <person name="Zhang W."/>
        </authorList>
    </citation>
    <scope>NUCLEOTIDE SEQUENCE</scope>
    <source>
        <strain evidence="2">AliP01geno12-2015</strain>
    </source>
</reference>
<proteinExistence type="predicted"/>
<feature type="compositionally biased region" description="Basic residues" evidence="1">
    <location>
        <begin position="66"/>
        <end position="81"/>
    </location>
</feature>
<name>A0A8K1HIP2_9VIRU</name>
<evidence type="ECO:0000313" key="2">
    <source>
        <dbReference type="EMBL" id="UBJ26196.1"/>
    </source>
</evidence>
<dbReference type="EMBL" id="MZ556145">
    <property type="protein sequence ID" value="UBJ26196.1"/>
    <property type="molecule type" value="Genomic_DNA"/>
</dbReference>
<organism evidence="2">
    <name type="scientific">Red panda feces-associated genomovirus</name>
    <dbReference type="NCBI Taxonomy" id="2863991"/>
    <lineage>
        <taxon>Viruses</taxon>
        <taxon>Monodnaviria</taxon>
        <taxon>Shotokuvirae</taxon>
        <taxon>Cressdnaviricota</taxon>
        <taxon>Repensiviricetes</taxon>
        <taxon>Geplafuvirales</taxon>
        <taxon>Genomoviridae</taxon>
    </lineage>
</organism>
<evidence type="ECO:0000256" key="1">
    <source>
        <dbReference type="SAM" id="MobiDB-lite"/>
    </source>
</evidence>
<protein>
    <submittedName>
        <fullName evidence="2">Capsid protein</fullName>
    </submittedName>
</protein>
<sequence>MSQVAPYRARPPTSGIGALLPTAAAIDRQLRRIANSRKRQRSEPTARATDSGSAPLTGQHDYKTDYRKRRMGRRGRKRMRRRRRFTRRVINITRNALVGSTHIVRREHDDISSAANLSNAFVTGLYGLDGYDGGLGTFPLNVTNDVGSLFNELDAPAWSASRTAVGNNRKLSFFSSSMEVTISNTSDTVPVLLEAYFIQGKGRVDSDWLSPHQMYISGFNKQVTVTTDSGALISPPDVGLSSDLVGTTPFQNAVFCRNYKIIKRVKFTIPPGGSISQMLRDSRPHTWTVQSAKGYATDRAYRGILWQFQGHPTSANLAESAGLNVLSVRRYRCKLMPTTNTTDLFDPIG</sequence>
<accession>A0A8K1HIP2</accession>
<feature type="region of interest" description="Disordered" evidence="1">
    <location>
        <begin position="35"/>
        <end position="81"/>
    </location>
</feature>